<dbReference type="EMBL" id="PGCI01000307">
    <property type="protein sequence ID" value="PLW30159.1"/>
    <property type="molecule type" value="Genomic_DNA"/>
</dbReference>
<keyword evidence="1" id="KW-0812">Transmembrane</keyword>
<comment type="caution">
    <text evidence="2">The sequence shown here is derived from an EMBL/GenBank/DDBJ whole genome shotgun (WGS) entry which is preliminary data.</text>
</comment>
<evidence type="ECO:0008006" key="4">
    <source>
        <dbReference type="Google" id="ProtNLM"/>
    </source>
</evidence>
<proteinExistence type="predicted"/>
<dbReference type="PANTHER" id="PTHR28060:SF1">
    <property type="entry name" value="ATP SYNTHASE SUBUNIT J, MITOCHONDRIAL"/>
    <property type="match status" value="1"/>
</dbReference>
<name>A0A2N5TXC6_9BASI</name>
<dbReference type="GO" id="GO:0046933">
    <property type="term" value="F:proton-transporting ATP synthase activity, rotational mechanism"/>
    <property type="evidence" value="ECO:0007669"/>
    <property type="project" value="TreeGrafter"/>
</dbReference>
<dbReference type="AlphaFoldDB" id="A0A2N5TXC6"/>
<keyword evidence="1" id="KW-1133">Transmembrane helix</keyword>
<protein>
    <recommendedName>
        <fullName evidence="4">ATP synthase subunit J, mitochondrial</fullName>
    </recommendedName>
</protein>
<evidence type="ECO:0000313" key="2">
    <source>
        <dbReference type="EMBL" id="PLW30159.1"/>
    </source>
</evidence>
<organism evidence="2 3">
    <name type="scientific">Puccinia coronata f. sp. avenae</name>
    <dbReference type="NCBI Taxonomy" id="200324"/>
    <lineage>
        <taxon>Eukaryota</taxon>
        <taxon>Fungi</taxon>
        <taxon>Dikarya</taxon>
        <taxon>Basidiomycota</taxon>
        <taxon>Pucciniomycotina</taxon>
        <taxon>Pucciniomycetes</taxon>
        <taxon>Pucciniales</taxon>
        <taxon>Pucciniaceae</taxon>
        <taxon>Puccinia</taxon>
    </lineage>
</organism>
<keyword evidence="1" id="KW-0472">Membrane</keyword>
<reference evidence="2 3" key="1">
    <citation type="submission" date="2017-11" db="EMBL/GenBank/DDBJ databases">
        <title>De novo assembly and phasing of dikaryotic genomes from two isolates of Puccinia coronata f. sp. avenae, the causal agent of oat crown rust.</title>
        <authorList>
            <person name="Miller M.E."/>
            <person name="Zhang Y."/>
            <person name="Omidvar V."/>
            <person name="Sperschneider J."/>
            <person name="Schwessinger B."/>
            <person name="Raley C."/>
            <person name="Palmer J.M."/>
            <person name="Garnica D."/>
            <person name="Upadhyaya N."/>
            <person name="Rathjen J."/>
            <person name="Taylor J.M."/>
            <person name="Park R.F."/>
            <person name="Dodds P.N."/>
            <person name="Hirsch C.D."/>
            <person name="Kianian S.F."/>
            <person name="Figueroa M."/>
        </authorList>
    </citation>
    <scope>NUCLEOTIDE SEQUENCE [LARGE SCALE GENOMIC DNA]</scope>
    <source>
        <strain evidence="2">12SD80</strain>
    </source>
</reference>
<feature type="transmembrane region" description="Helical" evidence="1">
    <location>
        <begin position="44"/>
        <end position="62"/>
    </location>
</feature>
<dbReference type="GO" id="GO:0045259">
    <property type="term" value="C:proton-transporting ATP synthase complex"/>
    <property type="evidence" value="ECO:0007669"/>
    <property type="project" value="InterPro"/>
</dbReference>
<gene>
    <name evidence="2" type="ORF">PCASD_16459</name>
</gene>
<dbReference type="Pfam" id="PF04911">
    <property type="entry name" value="ATP-synt_J"/>
    <property type="match status" value="1"/>
</dbReference>
<evidence type="ECO:0000256" key="1">
    <source>
        <dbReference type="SAM" id="Phobius"/>
    </source>
</evidence>
<dbReference type="PANTHER" id="PTHR28060">
    <property type="entry name" value="ATP SYNTHASE SUBUNIT J, MITOCHONDRIAL"/>
    <property type="match status" value="1"/>
</dbReference>
<dbReference type="Proteomes" id="UP000235392">
    <property type="component" value="Unassembled WGS sequence"/>
</dbReference>
<accession>A0A2N5TXC6</accession>
<sequence length="88" mass="10004">MDGHQSAPVNSVFPQHTYCKPKTTLRHQFQANSFFGVRAWPTPVFKPMSHFIIGGAITFYLVNKMQNAMLKSPEYAKDPRNPHAARKS</sequence>
<evidence type="ECO:0000313" key="3">
    <source>
        <dbReference type="Proteomes" id="UP000235392"/>
    </source>
</evidence>
<dbReference type="InterPro" id="IPR006995">
    <property type="entry name" value="ATP_synth_F0_jsu"/>
</dbReference>